<dbReference type="Pfam" id="PF21345">
    <property type="entry name" value="PcRGLX_2nd"/>
    <property type="match status" value="1"/>
</dbReference>
<feature type="domain" description="PcRGLX/YetA-like central beta-sandwich" evidence="3">
    <location>
        <begin position="121"/>
        <end position="469"/>
    </location>
</feature>
<evidence type="ECO:0000259" key="3">
    <source>
        <dbReference type="Pfam" id="PF21345"/>
    </source>
</evidence>
<sequence length="892" mass="101416">MKLNVHIFFCTLCVLLNFGPVPPSFAQAPVELRWLQEHRPDNPVGISWGVPWPEGKVQKGQHFILETKNGTSLPLQNWPLAYWPDGSLKWSGFATVAPVNNSLLKLKISEKSTAFENEVHLIENTRKIRISTGTLDCIIPKTGTILLDSLRINGRMIAGKGSIECIVQDGLDENQTTLQRKLYNSIINEVTVEQKGPVKAMVRIRGRLKSEAGDHSWLPLDIRMYFYAGSNAVRLVNTMTYDGDEHKDFIKGLAWTFSIPMREQLHNRHVRFAGENRGMWAEPVRPLTGRRVISIDDKDVFPDQVKGKAIANTKQFTGDKQALIKDLPAWSDYRLIQNTANGFLVQKRTNPQSAWITAHAGKRSAGYAFAGDTGGGLGIGIKDFWQSYPAAMEISHTTSDHAHLKAWLWSPYAEAMDMRHYDTIPHGLEATYEDVQKGLSTPYGIARTSELTLFAHSETPPTETLSRQAEIGSDPPLLTISPEYLHSTGVFGIWSLPDRSSPGKAWIENRLNQAIRFYQKEIDQRNWYGFWDYGDVMHSYDPVRHTWRYDIGGFAWDNTELASEFWLWYNYIRTGRKDIFRMAEAMTRHTSEVDVYHIGKLAGLGSRHNVRHWGCGSKEVRESQAASRRFYYYLTTDERTGDIMQEVAEKADRAMTELDPLRLIYPKTEYPTHARIGPDWLALAGNWMTAWERTGDNKWRNKITSGIHSLAKMPYGFFSGELGAFGYDPATNQMHMLNNKIGHSHLSALMGGPEVAFELTELLDNKDWDVLWQQYCTLWGASEKEVQKALGKTVKVGHTGIWYARLPAYMYHITRKQEFATRAWDWFLNEKSAKLFDSRVADGVHIPKPIEETPGISTNEAAQWSLNAIQLLELAGDKIPEEHPLWTPATKE</sequence>
<dbReference type="PANTHER" id="PTHR40081">
    <property type="entry name" value="CONCANAVALIN A-LIKE LECTIN/GLUCANASE"/>
    <property type="match status" value="1"/>
</dbReference>
<protein>
    <recommendedName>
        <fullName evidence="7">Tat pathway signal sequence domain protein</fullName>
    </recommendedName>
</protein>
<accession>A0A926Q5T2</accession>
<dbReference type="InterPro" id="IPR048330">
    <property type="entry name" value="PcRGLX/YetA_2nd"/>
</dbReference>
<dbReference type="InterPro" id="IPR048331">
    <property type="entry name" value="PcRGLX/YetA_3rd"/>
</dbReference>
<dbReference type="Proteomes" id="UP000653730">
    <property type="component" value="Unassembled WGS sequence"/>
</dbReference>
<evidence type="ECO:0000256" key="1">
    <source>
        <dbReference type="SAM" id="SignalP"/>
    </source>
</evidence>
<dbReference type="Pfam" id="PF21346">
    <property type="entry name" value="PcRGLX_3rd"/>
    <property type="match status" value="1"/>
</dbReference>
<proteinExistence type="predicted"/>
<keyword evidence="1" id="KW-0732">Signal</keyword>
<keyword evidence="6" id="KW-1185">Reference proteome</keyword>
<evidence type="ECO:0000259" key="2">
    <source>
        <dbReference type="Pfam" id="PF19501"/>
    </source>
</evidence>
<dbReference type="PANTHER" id="PTHR40081:SF1">
    <property type="entry name" value="TAT PATHWAY SIGNAL SEQUENCE DOMAIN PROTEIN"/>
    <property type="match status" value="1"/>
</dbReference>
<name>A0A926Q5T2_9FLAO</name>
<gene>
    <name evidence="5" type="ORF">IBL28_20320</name>
</gene>
<evidence type="ECO:0000259" key="4">
    <source>
        <dbReference type="Pfam" id="PF21346"/>
    </source>
</evidence>
<dbReference type="AlphaFoldDB" id="A0A926Q5T2"/>
<evidence type="ECO:0000313" key="5">
    <source>
        <dbReference type="EMBL" id="MBC9798325.1"/>
    </source>
</evidence>
<dbReference type="RefSeq" id="WP_187967447.1">
    <property type="nucleotide sequence ID" value="NZ_JACVDC010000105.1"/>
</dbReference>
<feature type="domain" description="PcRGLX/YetA-like N-terminal RIFT barrel" evidence="2">
    <location>
        <begin position="30"/>
        <end position="100"/>
    </location>
</feature>
<reference evidence="5 6" key="1">
    <citation type="submission" date="2020-09" db="EMBL/GenBank/DDBJ databases">
        <title>Sinomicrobium weinanense sp. nov., a halophilic bacteria isolated from saline-alkali soil.</title>
        <authorList>
            <person name="Wu P."/>
            <person name="Ren H."/>
            <person name="Mei Y."/>
            <person name="Liang Y."/>
            <person name="Chen Z."/>
        </authorList>
    </citation>
    <scope>NUCLEOTIDE SEQUENCE [LARGE SCALE GENOMIC DNA]</scope>
    <source>
        <strain evidence="5 6">FJxs</strain>
    </source>
</reference>
<dbReference type="Pfam" id="PF19501">
    <property type="entry name" value="PcRGLX_1st"/>
    <property type="match status" value="1"/>
</dbReference>
<dbReference type="InterPro" id="IPR048329">
    <property type="entry name" value="PcRGLX_1st"/>
</dbReference>
<evidence type="ECO:0000313" key="6">
    <source>
        <dbReference type="Proteomes" id="UP000653730"/>
    </source>
</evidence>
<dbReference type="InterPro" id="IPR045793">
    <property type="entry name" value="PcRGLX/YetA-like"/>
</dbReference>
<feature type="chain" id="PRO_5036675819" description="Tat pathway signal sequence domain protein" evidence="1">
    <location>
        <begin position="27"/>
        <end position="892"/>
    </location>
</feature>
<organism evidence="5 6">
    <name type="scientific">Sinomicrobium weinanense</name>
    <dbReference type="NCBI Taxonomy" id="2842200"/>
    <lineage>
        <taxon>Bacteria</taxon>
        <taxon>Pseudomonadati</taxon>
        <taxon>Bacteroidota</taxon>
        <taxon>Flavobacteriia</taxon>
        <taxon>Flavobacteriales</taxon>
        <taxon>Flavobacteriaceae</taxon>
        <taxon>Sinomicrobium</taxon>
    </lineage>
</organism>
<feature type="signal peptide" evidence="1">
    <location>
        <begin position="1"/>
        <end position="26"/>
    </location>
</feature>
<dbReference type="EMBL" id="JACVDC010000105">
    <property type="protein sequence ID" value="MBC9798325.1"/>
    <property type="molecule type" value="Genomic_DNA"/>
</dbReference>
<comment type="caution">
    <text evidence="5">The sequence shown here is derived from an EMBL/GenBank/DDBJ whole genome shotgun (WGS) entry which is preliminary data.</text>
</comment>
<evidence type="ECO:0008006" key="7">
    <source>
        <dbReference type="Google" id="ProtNLM"/>
    </source>
</evidence>
<feature type="domain" description="PcRGLX/YetA-like C-terminal alpha/alpha toroid" evidence="4">
    <location>
        <begin position="475"/>
        <end position="879"/>
    </location>
</feature>